<comment type="caution">
    <text evidence="1">The sequence shown here is derived from an EMBL/GenBank/DDBJ whole genome shotgun (WGS) entry which is preliminary data.</text>
</comment>
<sequence>TEFSPSSRSNLSQYNLRKSSPSHNADYSSLRSAAYKRLHDLDLDSVSLSDFTSNYSNNSSYGNHNNHGSHILSDYNTHHRNMPYDLYQSSPLLVQYLSHNSRYFLFY</sequence>
<name>A0A8J1TAT0_OWEFU</name>
<evidence type="ECO:0000313" key="2">
    <source>
        <dbReference type="Proteomes" id="UP000749559"/>
    </source>
</evidence>
<feature type="non-terminal residue" evidence="1">
    <location>
        <position position="1"/>
    </location>
</feature>
<dbReference type="EMBL" id="CAIIXF020000011">
    <property type="protein sequence ID" value="CAH1799847.1"/>
    <property type="molecule type" value="Genomic_DNA"/>
</dbReference>
<reference evidence="1" key="1">
    <citation type="submission" date="2022-03" db="EMBL/GenBank/DDBJ databases">
        <authorList>
            <person name="Martin C."/>
        </authorList>
    </citation>
    <scope>NUCLEOTIDE SEQUENCE</scope>
</reference>
<dbReference type="AlphaFoldDB" id="A0A8J1TAT0"/>
<evidence type="ECO:0000313" key="1">
    <source>
        <dbReference type="EMBL" id="CAH1799847.1"/>
    </source>
</evidence>
<dbReference type="Proteomes" id="UP000749559">
    <property type="component" value="Unassembled WGS sequence"/>
</dbReference>
<proteinExistence type="predicted"/>
<keyword evidence="2" id="KW-1185">Reference proteome</keyword>
<protein>
    <submittedName>
        <fullName evidence="1">Uncharacterized protein</fullName>
    </submittedName>
</protein>
<accession>A0A8J1TAT0</accession>
<gene>
    <name evidence="1" type="ORF">OFUS_LOCUS23812</name>
</gene>
<organism evidence="1 2">
    <name type="scientific">Owenia fusiformis</name>
    <name type="common">Polychaete worm</name>
    <dbReference type="NCBI Taxonomy" id="6347"/>
    <lineage>
        <taxon>Eukaryota</taxon>
        <taxon>Metazoa</taxon>
        <taxon>Spiralia</taxon>
        <taxon>Lophotrochozoa</taxon>
        <taxon>Annelida</taxon>
        <taxon>Polychaeta</taxon>
        <taxon>Sedentaria</taxon>
        <taxon>Canalipalpata</taxon>
        <taxon>Sabellida</taxon>
        <taxon>Oweniida</taxon>
        <taxon>Oweniidae</taxon>
        <taxon>Owenia</taxon>
    </lineage>
</organism>